<keyword evidence="6" id="KW-1185">Reference proteome</keyword>
<evidence type="ECO:0000256" key="1">
    <source>
        <dbReference type="SAM" id="Coils"/>
    </source>
</evidence>
<dbReference type="Proteomes" id="UP000318453">
    <property type="component" value="Chromosome"/>
</dbReference>
<evidence type="ECO:0000313" key="5">
    <source>
        <dbReference type="EMBL" id="QDZ38486.1"/>
    </source>
</evidence>
<dbReference type="InterPro" id="IPR025433">
    <property type="entry name" value="DUF4168"/>
</dbReference>
<organism evidence="5 6">
    <name type="scientific">Euhalothece natronophila Z-M001</name>
    <dbReference type="NCBI Taxonomy" id="522448"/>
    <lineage>
        <taxon>Bacteria</taxon>
        <taxon>Bacillati</taxon>
        <taxon>Cyanobacteriota</taxon>
        <taxon>Cyanophyceae</taxon>
        <taxon>Oscillatoriophycideae</taxon>
        <taxon>Chroococcales</taxon>
        <taxon>Halothecacae</taxon>
        <taxon>Halothece cluster</taxon>
        <taxon>Euhalothece</taxon>
    </lineage>
</organism>
<dbReference type="RefSeq" id="WP_146294097.1">
    <property type="nucleotide sequence ID" value="NZ_CP042326.1"/>
</dbReference>
<sequence>MKSRLIALLLIGLIVPLGVACGDDIAQENPAPEEETPTEPEDDLGEPEDDFDEPEDDLGETEDDFDEPEDDLGETEDDFDEPEDDLGETEDDFDEPEDDMGQPEAETPQQEALPEQAPETSIDSEEIERFANAFESVQALQNEARDSMMQAIEEEGLDIETYSQVFQMQQQGLEPSEELSQEEQEQFEQVDARINEIEQEAQADIEQAITDADLEVERFEEIFMAIQQDPELQQQVQEAIQ</sequence>
<feature type="region of interest" description="Disordered" evidence="2">
    <location>
        <begin position="23"/>
        <end position="125"/>
    </location>
</feature>
<dbReference type="OrthoDB" id="427719at2"/>
<name>A0A5B8NHW8_9CHRO</name>
<feature type="coiled-coil region" evidence="1">
    <location>
        <begin position="180"/>
        <end position="207"/>
    </location>
</feature>
<keyword evidence="3" id="KW-0732">Signal</keyword>
<dbReference type="EMBL" id="CP042326">
    <property type="protein sequence ID" value="QDZ38486.1"/>
    <property type="molecule type" value="Genomic_DNA"/>
</dbReference>
<evidence type="ECO:0000313" key="6">
    <source>
        <dbReference type="Proteomes" id="UP000318453"/>
    </source>
</evidence>
<evidence type="ECO:0000256" key="2">
    <source>
        <dbReference type="SAM" id="MobiDB-lite"/>
    </source>
</evidence>
<gene>
    <name evidence="5" type="ORF">FRE64_00115</name>
</gene>
<feature type="chain" id="PRO_5023028160" evidence="3">
    <location>
        <begin position="21"/>
        <end position="241"/>
    </location>
</feature>
<reference evidence="5 6" key="1">
    <citation type="submission" date="2019-08" db="EMBL/GenBank/DDBJ databases">
        <title>Carotenoids and Carotenoid Binding Proteins in the Halophilic Cyanobacterium Euhalothece sp. ZM00.</title>
        <authorList>
            <person name="Cho S.M."/>
            <person name="Song J.Y."/>
            <person name="Park Y.-I."/>
        </authorList>
    </citation>
    <scope>NUCLEOTIDE SEQUENCE [LARGE SCALE GENOMIC DNA]</scope>
    <source>
        <strain evidence="5 6">Z-M001</strain>
    </source>
</reference>
<accession>A0A5B8NHW8</accession>
<evidence type="ECO:0000259" key="4">
    <source>
        <dbReference type="Pfam" id="PF13767"/>
    </source>
</evidence>
<protein>
    <submittedName>
        <fullName evidence="5">DUF4168 domain-containing protein</fullName>
    </submittedName>
</protein>
<feature type="signal peptide" evidence="3">
    <location>
        <begin position="1"/>
        <end position="20"/>
    </location>
</feature>
<dbReference type="PROSITE" id="PS51257">
    <property type="entry name" value="PROKAR_LIPOPROTEIN"/>
    <property type="match status" value="1"/>
</dbReference>
<evidence type="ECO:0000256" key="3">
    <source>
        <dbReference type="SAM" id="SignalP"/>
    </source>
</evidence>
<dbReference type="KEGG" id="enn:FRE64_00115"/>
<proteinExistence type="predicted"/>
<dbReference type="AlphaFoldDB" id="A0A5B8NHW8"/>
<feature type="domain" description="DUF4168" evidence="4">
    <location>
        <begin position="118"/>
        <end position="171"/>
    </location>
</feature>
<feature type="compositionally biased region" description="Acidic residues" evidence="2">
    <location>
        <begin position="31"/>
        <end position="101"/>
    </location>
</feature>
<keyword evidence="1" id="KW-0175">Coiled coil</keyword>
<feature type="domain" description="DUF4168" evidence="4">
    <location>
        <begin position="177"/>
        <end position="236"/>
    </location>
</feature>
<dbReference type="Pfam" id="PF13767">
    <property type="entry name" value="DUF4168"/>
    <property type="match status" value="2"/>
</dbReference>